<proteinExistence type="predicted"/>
<accession>A0AAW5BZC9</accession>
<keyword evidence="3" id="KW-1185">Reference proteome</keyword>
<dbReference type="EMBL" id="JAKNGE010000017">
    <property type="protein sequence ID" value="MCG4746591.1"/>
    <property type="molecule type" value="Genomic_DNA"/>
</dbReference>
<dbReference type="Proteomes" id="UP000669239">
    <property type="component" value="Unassembled WGS sequence"/>
</dbReference>
<dbReference type="Gene3D" id="2.10.270.20">
    <property type="match status" value="1"/>
</dbReference>
<dbReference type="AlphaFoldDB" id="A0AAW5BZC9"/>
<evidence type="ECO:0000313" key="3">
    <source>
        <dbReference type="Proteomes" id="UP000669239"/>
    </source>
</evidence>
<evidence type="ECO:0000313" key="4">
    <source>
        <dbReference type="Proteomes" id="UP001299608"/>
    </source>
</evidence>
<organism evidence="1 4">
    <name type="scientific">Enterocloster aldenensis</name>
    <dbReference type="NCBI Taxonomy" id="358742"/>
    <lineage>
        <taxon>Bacteria</taxon>
        <taxon>Bacillati</taxon>
        <taxon>Bacillota</taxon>
        <taxon>Clostridia</taxon>
        <taxon>Lachnospirales</taxon>
        <taxon>Lachnospiraceae</taxon>
        <taxon>Enterocloster</taxon>
    </lineage>
</organism>
<sequence length="96" mass="10580">MADDDSTCNYDDKDSFNAHASQLYAQGYSCYYFGDDCAMRTGKTTVNIDGDNFSLYFGKYGSSKGTGKVGEEDKKYYNSGKLMSAGGDEKFLVVYS</sequence>
<evidence type="ECO:0000313" key="1">
    <source>
        <dbReference type="EMBL" id="MCG4746591.1"/>
    </source>
</evidence>
<comment type="caution">
    <text evidence="1">The sequence shown here is derived from an EMBL/GenBank/DDBJ whole genome shotgun (WGS) entry which is preliminary data.</text>
</comment>
<reference evidence="1" key="3">
    <citation type="submission" date="2022-01" db="EMBL/GenBank/DDBJ databases">
        <title>Collection of gut derived symbiotic bacterial strains cultured from healthy donors.</title>
        <authorList>
            <person name="Lin H."/>
            <person name="Kohout C."/>
            <person name="Waligurski E."/>
            <person name="Pamer E.G."/>
        </authorList>
    </citation>
    <scope>NUCLEOTIDE SEQUENCE</scope>
    <source>
        <strain evidence="1">DFI.6.55</strain>
    </source>
</reference>
<dbReference type="EMBL" id="JAAITT010000093">
    <property type="protein sequence ID" value="NSJ52673.1"/>
    <property type="molecule type" value="Genomic_DNA"/>
</dbReference>
<evidence type="ECO:0000313" key="2">
    <source>
        <dbReference type="EMBL" id="NSJ52673.1"/>
    </source>
</evidence>
<protein>
    <submittedName>
        <fullName evidence="1">Uncharacterized protein</fullName>
    </submittedName>
</protein>
<name>A0AAW5BZC9_9FIRM</name>
<gene>
    <name evidence="2" type="ORF">G5B36_28990</name>
    <name evidence="1" type="ORF">L0N08_14310</name>
</gene>
<dbReference type="Proteomes" id="UP001299608">
    <property type="component" value="Unassembled WGS sequence"/>
</dbReference>
<dbReference type="RefSeq" id="WP_165641834.1">
    <property type="nucleotide sequence ID" value="NZ_JAAITT010000093.1"/>
</dbReference>
<reference evidence="2" key="2">
    <citation type="submission" date="2020-02" db="EMBL/GenBank/DDBJ databases">
        <authorList>
            <person name="Littmann E."/>
            <person name="Sorbara M."/>
        </authorList>
    </citation>
    <scope>NUCLEOTIDE SEQUENCE</scope>
    <source>
        <strain evidence="2">MSK.1.17</strain>
    </source>
</reference>
<reference evidence="2 3" key="1">
    <citation type="journal article" date="2020" name="Cell Host Microbe">
        <title>Functional and Genomic Variation between Human-Derived Isolates of Lachnospiraceae Reveals Inter- and Intra-Species Diversity.</title>
        <authorList>
            <person name="Sorbara M.T."/>
            <person name="Littmann E.R."/>
            <person name="Fontana E."/>
            <person name="Moody T.U."/>
            <person name="Kohout C.E."/>
            <person name="Gjonbalaj M."/>
            <person name="Eaton V."/>
            <person name="Seok R."/>
            <person name="Leiner I.M."/>
            <person name="Pamer E.G."/>
        </authorList>
    </citation>
    <scope>NUCLEOTIDE SEQUENCE [LARGE SCALE GENOMIC DNA]</scope>
    <source>
        <strain evidence="2 3">MSK.1.17</strain>
    </source>
</reference>